<name>A0A5C4WL11_9ACTN</name>
<feature type="region of interest" description="Disordered" evidence="1">
    <location>
        <begin position="878"/>
        <end position="907"/>
    </location>
</feature>
<dbReference type="Gene3D" id="1.25.40.10">
    <property type="entry name" value="Tetratricopeptide repeat domain"/>
    <property type="match status" value="1"/>
</dbReference>
<dbReference type="PROSITE" id="PS50943">
    <property type="entry name" value="HTH_CROC1"/>
    <property type="match status" value="1"/>
</dbReference>
<evidence type="ECO:0000256" key="1">
    <source>
        <dbReference type="SAM" id="MobiDB-lite"/>
    </source>
</evidence>
<reference evidence="2 3" key="1">
    <citation type="submission" date="2019-10" db="EMBL/GenBank/DDBJ databases">
        <title>Nonomuraea sp. nov., isolated from Phyllanthus amarus.</title>
        <authorList>
            <person name="Klykleung N."/>
            <person name="Tanasupawat S."/>
        </authorList>
    </citation>
    <scope>NUCLEOTIDE SEQUENCE [LARGE SCALE GENOMIC DNA]</scope>
    <source>
        <strain evidence="2 3">PA1-10</strain>
    </source>
</reference>
<dbReference type="SMART" id="SM00530">
    <property type="entry name" value="HTH_XRE"/>
    <property type="match status" value="1"/>
</dbReference>
<dbReference type="Gene3D" id="1.10.260.40">
    <property type="entry name" value="lambda repressor-like DNA-binding domains"/>
    <property type="match status" value="1"/>
</dbReference>
<dbReference type="CDD" id="cd00093">
    <property type="entry name" value="HTH_XRE"/>
    <property type="match status" value="1"/>
</dbReference>
<dbReference type="PANTHER" id="PTHR47691:SF3">
    <property type="entry name" value="HTH-TYPE TRANSCRIPTIONAL REGULATOR RV0890C-RELATED"/>
    <property type="match status" value="1"/>
</dbReference>
<organism evidence="2 3">
    <name type="scientific">Nonomuraea phyllanthi</name>
    <dbReference type="NCBI Taxonomy" id="2219224"/>
    <lineage>
        <taxon>Bacteria</taxon>
        <taxon>Bacillati</taxon>
        <taxon>Actinomycetota</taxon>
        <taxon>Actinomycetes</taxon>
        <taxon>Streptosporangiales</taxon>
        <taxon>Streptosporangiaceae</taxon>
        <taxon>Nonomuraea</taxon>
    </lineage>
</organism>
<dbReference type="OrthoDB" id="5521887at2"/>
<sequence>MPASPRSTRAALRPVCTAAAIRSSLSHSMRRPCSRTAEAMPAISAARPGAGRRSAARSPCSRARLFHRGSWSSTSVSGSANRGNTWFRCRWGPVRWRRRAPGTREMVRGLHGNRHGGRETRQNNRQNYLAGSVPCRERGEGVSDGESFAALLRAFRQAAGLTIEELSQASGVSVRAIGDMERGVSRGPQRRTVAALAEVLRLPPDEHDAFLAAARVGRPRSAPSVAGICELPRGIGDFTGREHELGLLWELAARNADGPAVPVTIWGTPGMGKTTLAVHAAGRLADLFPDGQFFLDLRGMDATPLASGAGLTRLLKALGMAERGIPADEQQRAGQYRALLRERRCLIVLDNAAGESQVRPLLPGGGPSMTLITSRRPLSGLEGVQQLPLAQLAQEESAALLRAIVGEPRSAAEPDAVSELARLCGHLPLAMRIAGNRLQSRPGWTIRHLAGRLDDEGRRLDALAAGDLQVAAAFALSYEQVTPTARRTFRRLALSTAPDFGIPLAAVLTELDLDDAEDALEELVDLGLLTSPYAGRYLFHDLVRLYARARLEQEEPAEAQEQARRRMEAWLLEVAVVAGRWFEPGYGAPPPQWHSLVTLDSRAEAGKWLRAEGTAWLDALRSAARRGEHATVIEVAESMNWFSDQWVPWEHWHEVFELSSGAARAMGDRVQEAAHLIHLSSVLSDHRRTEEGEATALRALELARETGDVRQQGRALFHAVQPTVHAFLNDPASVDPATLERALDDSRRAADFLLQAGDLEAYPQAMASYINVLRLAGHAEAALEQSLALVATLRDPAYGGFPAHVSQALGIALAQLGAAHLALERWEDAVGAFHEALGEMARARPHAEVVGRAQRRLGTALRHLGRVEEARRALAEGQRLLEEGGRPEQAAEVAEELQELTGPGNGA</sequence>
<dbReference type="EMBL" id="VDLX02000005">
    <property type="protein sequence ID" value="KAB8194745.1"/>
    <property type="molecule type" value="Genomic_DNA"/>
</dbReference>
<dbReference type="GO" id="GO:0043531">
    <property type="term" value="F:ADP binding"/>
    <property type="evidence" value="ECO:0007669"/>
    <property type="project" value="InterPro"/>
</dbReference>
<dbReference type="SUPFAM" id="SSF48452">
    <property type="entry name" value="TPR-like"/>
    <property type="match status" value="1"/>
</dbReference>
<dbReference type="PRINTS" id="PR00364">
    <property type="entry name" value="DISEASERSIST"/>
</dbReference>
<dbReference type="AlphaFoldDB" id="A0A5C4WL11"/>
<keyword evidence="3" id="KW-1185">Reference proteome</keyword>
<dbReference type="InterPro" id="IPR010982">
    <property type="entry name" value="Lambda_DNA-bd_dom_sf"/>
</dbReference>
<dbReference type="SUPFAM" id="SSF52540">
    <property type="entry name" value="P-loop containing nucleoside triphosphate hydrolases"/>
    <property type="match status" value="1"/>
</dbReference>
<protein>
    <submittedName>
        <fullName evidence="2">Helix-turn-helix domain-containing protein</fullName>
    </submittedName>
</protein>
<gene>
    <name evidence="2" type="ORF">FH608_016360</name>
</gene>
<dbReference type="InterPro" id="IPR027417">
    <property type="entry name" value="P-loop_NTPase"/>
</dbReference>
<dbReference type="InterPro" id="IPR001387">
    <property type="entry name" value="Cro/C1-type_HTH"/>
</dbReference>
<dbReference type="Gene3D" id="3.40.50.300">
    <property type="entry name" value="P-loop containing nucleotide triphosphate hydrolases"/>
    <property type="match status" value="1"/>
</dbReference>
<comment type="caution">
    <text evidence="2">The sequence shown here is derived from an EMBL/GenBank/DDBJ whole genome shotgun (WGS) entry which is preliminary data.</text>
</comment>
<dbReference type="SUPFAM" id="SSF47413">
    <property type="entry name" value="lambda repressor-like DNA-binding domains"/>
    <property type="match status" value="1"/>
</dbReference>
<accession>A0A5C4WL11</accession>
<dbReference type="Pfam" id="PF13560">
    <property type="entry name" value="HTH_31"/>
    <property type="match status" value="1"/>
</dbReference>
<dbReference type="Proteomes" id="UP000312512">
    <property type="component" value="Unassembled WGS sequence"/>
</dbReference>
<evidence type="ECO:0000313" key="3">
    <source>
        <dbReference type="Proteomes" id="UP000312512"/>
    </source>
</evidence>
<dbReference type="PANTHER" id="PTHR47691">
    <property type="entry name" value="REGULATOR-RELATED"/>
    <property type="match status" value="1"/>
</dbReference>
<evidence type="ECO:0000313" key="2">
    <source>
        <dbReference type="EMBL" id="KAB8194745.1"/>
    </source>
</evidence>
<dbReference type="InterPro" id="IPR011990">
    <property type="entry name" value="TPR-like_helical_dom_sf"/>
</dbReference>
<dbReference type="GO" id="GO:0003677">
    <property type="term" value="F:DNA binding"/>
    <property type="evidence" value="ECO:0007669"/>
    <property type="project" value="InterPro"/>
</dbReference>
<proteinExistence type="predicted"/>